<dbReference type="EMBL" id="RXNS01000007">
    <property type="protein sequence ID" value="RTR04373.1"/>
    <property type="molecule type" value="Genomic_DNA"/>
</dbReference>
<dbReference type="Proteomes" id="UP000267400">
    <property type="component" value="Unassembled WGS sequence"/>
</dbReference>
<evidence type="ECO:0000313" key="3">
    <source>
        <dbReference type="Proteomes" id="UP000267400"/>
    </source>
</evidence>
<feature type="region of interest" description="Disordered" evidence="1">
    <location>
        <begin position="97"/>
        <end position="123"/>
    </location>
</feature>
<evidence type="ECO:0000256" key="1">
    <source>
        <dbReference type="SAM" id="MobiDB-lite"/>
    </source>
</evidence>
<name>A0A431V4W1_9GAMM</name>
<accession>A0A431V4W1</accession>
<protein>
    <submittedName>
        <fullName evidence="2">Uncharacterized protein</fullName>
    </submittedName>
</protein>
<evidence type="ECO:0000313" key="2">
    <source>
        <dbReference type="EMBL" id="RTR04373.1"/>
    </source>
</evidence>
<feature type="compositionally biased region" description="Low complexity" evidence="1">
    <location>
        <begin position="106"/>
        <end position="117"/>
    </location>
</feature>
<reference evidence="2 3" key="1">
    <citation type="submission" date="2018-12" db="EMBL/GenBank/DDBJ databases">
        <authorList>
            <person name="Yu L."/>
        </authorList>
    </citation>
    <scope>NUCLEOTIDE SEQUENCE [LARGE SCALE GENOMIC DNA]</scope>
    <source>
        <strain evidence="2 3">11S</strain>
    </source>
</reference>
<proteinExistence type="predicted"/>
<dbReference type="AlphaFoldDB" id="A0A431V4W1"/>
<dbReference type="RefSeq" id="WP_126483095.1">
    <property type="nucleotide sequence ID" value="NZ_RXNS01000007.1"/>
</dbReference>
<sequence>MILSRYVLLLTLGVITAVPAYAIDREQGLERVREQLTQSCSEGGMASCLGVETSRCGRLAEEVVQACAEHFVPAEQEQMAAFGDCIGRQTRQRTGVSEAELQSCQSHADGAAHASSSPEEAMRRLEDAKAVMAQDAEATRDAVTLPLYPDHELTAHHQDPSGLPGIDGEPLGEGAVPVAMMTTSDTVEEVVDFYQNRLDGFTLYRAAADDATFAKGMPDDVTPSDFRRWMKALPMHEHVAIYRLSGKTHIEVGYRTD</sequence>
<organism evidence="2 3">
    <name type="scientific">Halomonas nitroreducens</name>
    <dbReference type="NCBI Taxonomy" id="447425"/>
    <lineage>
        <taxon>Bacteria</taxon>
        <taxon>Pseudomonadati</taxon>
        <taxon>Pseudomonadota</taxon>
        <taxon>Gammaproteobacteria</taxon>
        <taxon>Oceanospirillales</taxon>
        <taxon>Halomonadaceae</taxon>
        <taxon>Halomonas</taxon>
    </lineage>
</organism>
<keyword evidence="3" id="KW-1185">Reference proteome</keyword>
<comment type="caution">
    <text evidence="2">The sequence shown here is derived from an EMBL/GenBank/DDBJ whole genome shotgun (WGS) entry which is preliminary data.</text>
</comment>
<gene>
    <name evidence="2" type="ORF">EKG36_08605</name>
</gene>
<dbReference type="OrthoDB" id="6401028at2"/>